<feature type="domain" description="G-protein coupled receptors family 1 profile" evidence="11">
    <location>
        <begin position="56"/>
        <end position="297"/>
    </location>
</feature>
<reference evidence="12 13" key="1">
    <citation type="submission" date="2018-04" db="EMBL/GenBank/DDBJ databases">
        <title>The genome of golden apple snail Pomacea canaliculata provides insight into stress tolerance and invasive adaptation.</title>
        <authorList>
            <person name="Liu C."/>
            <person name="Liu B."/>
            <person name="Ren Y."/>
            <person name="Zhang Y."/>
            <person name="Wang H."/>
            <person name="Li S."/>
            <person name="Jiang F."/>
            <person name="Yin L."/>
            <person name="Zhang G."/>
            <person name="Qian W."/>
            <person name="Fan W."/>
        </authorList>
    </citation>
    <scope>NUCLEOTIDE SEQUENCE [LARGE SCALE GENOMIC DNA]</scope>
    <source>
        <strain evidence="12">SZHN2017</strain>
        <tissue evidence="12">Muscle</tissue>
    </source>
</reference>
<evidence type="ECO:0000313" key="12">
    <source>
        <dbReference type="EMBL" id="PVD36549.1"/>
    </source>
</evidence>
<dbReference type="PANTHER" id="PTHR24238">
    <property type="entry name" value="G-PROTEIN COUPLED RECEPTOR"/>
    <property type="match status" value="1"/>
</dbReference>
<keyword evidence="7 8" id="KW-0807">Transducer</keyword>
<dbReference type="Gene3D" id="1.20.1070.10">
    <property type="entry name" value="Rhodopsin 7-helix transmembrane proteins"/>
    <property type="match status" value="1"/>
</dbReference>
<evidence type="ECO:0000259" key="11">
    <source>
        <dbReference type="PROSITE" id="PS50262"/>
    </source>
</evidence>
<organism evidence="12 13">
    <name type="scientific">Pomacea canaliculata</name>
    <name type="common">Golden apple snail</name>
    <dbReference type="NCBI Taxonomy" id="400727"/>
    <lineage>
        <taxon>Eukaryota</taxon>
        <taxon>Metazoa</taxon>
        <taxon>Spiralia</taxon>
        <taxon>Lophotrochozoa</taxon>
        <taxon>Mollusca</taxon>
        <taxon>Gastropoda</taxon>
        <taxon>Caenogastropoda</taxon>
        <taxon>Architaenioglossa</taxon>
        <taxon>Ampullarioidea</taxon>
        <taxon>Ampullariidae</taxon>
        <taxon>Pomacea</taxon>
    </lineage>
</organism>
<feature type="transmembrane region" description="Helical" evidence="10">
    <location>
        <begin position="207"/>
        <end position="235"/>
    </location>
</feature>
<feature type="region of interest" description="Disordered" evidence="9">
    <location>
        <begin position="256"/>
        <end position="285"/>
    </location>
</feature>
<evidence type="ECO:0000256" key="4">
    <source>
        <dbReference type="ARBA" id="ARBA00023040"/>
    </source>
</evidence>
<keyword evidence="4 8" id="KW-0297">G-protein coupled receptor</keyword>
<dbReference type="GO" id="GO:0004930">
    <property type="term" value="F:G protein-coupled receptor activity"/>
    <property type="evidence" value="ECO:0007669"/>
    <property type="project" value="UniProtKB-KW"/>
</dbReference>
<name>A0A2T7PT09_POMCA</name>
<evidence type="ECO:0000256" key="10">
    <source>
        <dbReference type="SAM" id="Phobius"/>
    </source>
</evidence>
<evidence type="ECO:0000256" key="8">
    <source>
        <dbReference type="RuleBase" id="RU000688"/>
    </source>
</evidence>
<dbReference type="OrthoDB" id="6125409at2759"/>
<dbReference type="PROSITE" id="PS00237">
    <property type="entry name" value="G_PROTEIN_RECEP_F1_1"/>
    <property type="match status" value="1"/>
</dbReference>
<dbReference type="PANTHER" id="PTHR24238:SF47">
    <property type="entry name" value="ECDYSTEROIDS_DOPAMINE RECEPTOR-RELATED"/>
    <property type="match status" value="1"/>
</dbReference>
<dbReference type="SUPFAM" id="SSF81321">
    <property type="entry name" value="Family A G protein-coupled receptor-like"/>
    <property type="match status" value="1"/>
</dbReference>
<dbReference type="InterPro" id="IPR000276">
    <property type="entry name" value="GPCR_Rhodpsn"/>
</dbReference>
<evidence type="ECO:0000256" key="5">
    <source>
        <dbReference type="ARBA" id="ARBA00023136"/>
    </source>
</evidence>
<sequence length="379" mass="42161">MGTVNSQNCSSHKHHQHSEISESAKELLEDLSLESWKRRVPVILYLSLLVVLGTAGNALCFVVYYRCYRPSSTRVFVLALSACDLLTNLVALPLQMYSIRMSYNTFGDTMCHALFVFATIPTQASGFLLVLVAYDRYRHICKPFAWQLTPNKTWSLVAVASVLTLVVFIAFTPVYGEHTVTRVDCDNVTVHMCWFDDSWKDKDYPTAYSIVVLVSFLLGCVAMTIFYTCIGVHVYRHRRRMHQMFLTITSRSDLSGRSSETKVANGGEDCSVRDLDDDESCNNDNTSRASKLTVVSVDSVLNLLNAEPFTSSRRHDRGNPADDDDVFYTATSREISTVAVRGASEDRGQCMNSSTRADGGRCRQTTATATGDAAALAPR</sequence>
<feature type="transmembrane region" description="Helical" evidence="10">
    <location>
        <begin position="42"/>
        <end position="63"/>
    </location>
</feature>
<keyword evidence="13" id="KW-1185">Reference proteome</keyword>
<keyword evidence="2 8" id="KW-0812">Transmembrane</keyword>
<evidence type="ECO:0000256" key="6">
    <source>
        <dbReference type="ARBA" id="ARBA00023170"/>
    </source>
</evidence>
<feature type="region of interest" description="Disordered" evidence="9">
    <location>
        <begin position="344"/>
        <end position="379"/>
    </location>
</feature>
<dbReference type="EMBL" id="PZQS01000002">
    <property type="protein sequence ID" value="PVD36549.1"/>
    <property type="molecule type" value="Genomic_DNA"/>
</dbReference>
<evidence type="ECO:0000256" key="7">
    <source>
        <dbReference type="ARBA" id="ARBA00023224"/>
    </source>
</evidence>
<proteinExistence type="inferred from homology"/>
<evidence type="ECO:0000256" key="1">
    <source>
        <dbReference type="ARBA" id="ARBA00004141"/>
    </source>
</evidence>
<evidence type="ECO:0000313" key="13">
    <source>
        <dbReference type="Proteomes" id="UP000245119"/>
    </source>
</evidence>
<dbReference type="AlphaFoldDB" id="A0A2T7PT09"/>
<evidence type="ECO:0000256" key="3">
    <source>
        <dbReference type="ARBA" id="ARBA00022989"/>
    </source>
</evidence>
<protein>
    <recommendedName>
        <fullName evidence="11">G-protein coupled receptors family 1 profile domain-containing protein</fullName>
    </recommendedName>
</protein>
<keyword evidence="3 10" id="KW-1133">Transmembrane helix</keyword>
<evidence type="ECO:0000256" key="2">
    <source>
        <dbReference type="ARBA" id="ARBA00022692"/>
    </source>
</evidence>
<comment type="subcellular location">
    <subcellularLocation>
        <location evidence="1">Membrane</location>
        <topology evidence="1">Multi-pass membrane protein</topology>
    </subcellularLocation>
</comment>
<accession>A0A2T7PT09</accession>
<feature type="transmembrane region" description="Helical" evidence="10">
    <location>
        <begin position="114"/>
        <end position="134"/>
    </location>
</feature>
<comment type="caution">
    <text evidence="12">The sequence shown here is derived from an EMBL/GenBank/DDBJ whole genome shotgun (WGS) entry which is preliminary data.</text>
</comment>
<dbReference type="GO" id="GO:0016020">
    <property type="term" value="C:membrane"/>
    <property type="evidence" value="ECO:0007669"/>
    <property type="project" value="UniProtKB-SubCell"/>
</dbReference>
<dbReference type="Pfam" id="PF00001">
    <property type="entry name" value="7tm_1"/>
    <property type="match status" value="1"/>
</dbReference>
<feature type="transmembrane region" description="Helical" evidence="10">
    <location>
        <begin position="154"/>
        <end position="175"/>
    </location>
</feature>
<evidence type="ECO:0000256" key="9">
    <source>
        <dbReference type="SAM" id="MobiDB-lite"/>
    </source>
</evidence>
<dbReference type="PROSITE" id="PS50262">
    <property type="entry name" value="G_PROTEIN_RECEP_F1_2"/>
    <property type="match status" value="1"/>
</dbReference>
<dbReference type="InterPro" id="IPR017452">
    <property type="entry name" value="GPCR_Rhodpsn_7TM"/>
</dbReference>
<keyword evidence="5 10" id="KW-0472">Membrane</keyword>
<feature type="compositionally biased region" description="Low complexity" evidence="9">
    <location>
        <begin position="365"/>
        <end position="379"/>
    </location>
</feature>
<dbReference type="Proteomes" id="UP000245119">
    <property type="component" value="Linkage Group LG2"/>
</dbReference>
<dbReference type="CDD" id="cd00637">
    <property type="entry name" value="7tm_classA_rhodopsin-like"/>
    <property type="match status" value="1"/>
</dbReference>
<feature type="transmembrane region" description="Helical" evidence="10">
    <location>
        <begin position="75"/>
        <end position="94"/>
    </location>
</feature>
<keyword evidence="6 8" id="KW-0675">Receptor</keyword>
<dbReference type="PRINTS" id="PR00237">
    <property type="entry name" value="GPCRRHODOPSN"/>
</dbReference>
<comment type="similarity">
    <text evidence="8">Belongs to the G-protein coupled receptor 1 family.</text>
</comment>
<gene>
    <name evidence="12" type="ORF">C0Q70_03534</name>
</gene>